<reference evidence="1" key="2">
    <citation type="submission" date="2025-09" db="UniProtKB">
        <authorList>
            <consortium name="EnsemblPlants"/>
        </authorList>
    </citation>
    <scope>IDENTIFICATION</scope>
</reference>
<dbReference type="Proteomes" id="UP001732700">
    <property type="component" value="Chromosome 1D"/>
</dbReference>
<sequence length="233" mass="25440">MVSADVVRNIVGILGNIISLGLFLTPVPTFWTIIEKKDAGEFSPDPYLATLVNCILWVFYGLPFVHPNSMLVLTINGTGLVIESIYIAIFFSLASSKKRTRILLVLGVVAVFMVGLVLVVLLGADTYEERSLIVGTICVIAGTAMYAAPLTVMQKVIRTKSVEYMPISLSLVGLLNGTCWTTYALIKFDLYITIPNGLGVMFSIAQVILYLCYYNATPNKDANVEMSPIQTTP</sequence>
<evidence type="ECO:0000313" key="2">
    <source>
        <dbReference type="Proteomes" id="UP001732700"/>
    </source>
</evidence>
<protein>
    <submittedName>
        <fullName evidence="1">Uncharacterized protein</fullName>
    </submittedName>
</protein>
<dbReference type="EnsemblPlants" id="AVESA.00010b.r2.1DG0133900.1">
    <property type="protein sequence ID" value="AVESA.00010b.r2.1DG0133900.1.CDS.1"/>
    <property type="gene ID" value="AVESA.00010b.r2.1DG0133900"/>
</dbReference>
<name>A0ACD5TW28_AVESA</name>
<keyword evidence="2" id="KW-1185">Reference proteome</keyword>
<accession>A0ACD5TW28</accession>
<evidence type="ECO:0000313" key="1">
    <source>
        <dbReference type="EnsemblPlants" id="AVESA.00010b.r2.1DG0133900.1.CDS.1"/>
    </source>
</evidence>
<organism evidence="1 2">
    <name type="scientific">Avena sativa</name>
    <name type="common">Oat</name>
    <dbReference type="NCBI Taxonomy" id="4498"/>
    <lineage>
        <taxon>Eukaryota</taxon>
        <taxon>Viridiplantae</taxon>
        <taxon>Streptophyta</taxon>
        <taxon>Embryophyta</taxon>
        <taxon>Tracheophyta</taxon>
        <taxon>Spermatophyta</taxon>
        <taxon>Magnoliopsida</taxon>
        <taxon>Liliopsida</taxon>
        <taxon>Poales</taxon>
        <taxon>Poaceae</taxon>
        <taxon>BOP clade</taxon>
        <taxon>Pooideae</taxon>
        <taxon>Poodae</taxon>
        <taxon>Poeae</taxon>
        <taxon>Poeae Chloroplast Group 1 (Aveneae type)</taxon>
        <taxon>Aveninae</taxon>
        <taxon>Avena</taxon>
    </lineage>
</organism>
<proteinExistence type="predicted"/>
<reference evidence="1" key="1">
    <citation type="submission" date="2021-05" db="EMBL/GenBank/DDBJ databases">
        <authorList>
            <person name="Scholz U."/>
            <person name="Mascher M."/>
            <person name="Fiebig A."/>
        </authorList>
    </citation>
    <scope>NUCLEOTIDE SEQUENCE [LARGE SCALE GENOMIC DNA]</scope>
</reference>